<feature type="compositionally biased region" description="Polar residues" evidence="1">
    <location>
        <begin position="1"/>
        <end position="20"/>
    </location>
</feature>
<dbReference type="RefSeq" id="WP_138046133.1">
    <property type="nucleotide sequence ID" value="NZ_VBZC01000017.1"/>
</dbReference>
<keyword evidence="2" id="KW-0472">Membrane</keyword>
<feature type="transmembrane region" description="Helical" evidence="2">
    <location>
        <begin position="210"/>
        <end position="230"/>
    </location>
</feature>
<evidence type="ECO:0000313" key="4">
    <source>
        <dbReference type="Proteomes" id="UP000305906"/>
    </source>
</evidence>
<feature type="transmembrane region" description="Helical" evidence="2">
    <location>
        <begin position="242"/>
        <end position="261"/>
    </location>
</feature>
<dbReference type="AlphaFoldDB" id="A0A5R9FVR6"/>
<evidence type="ECO:0000256" key="1">
    <source>
        <dbReference type="SAM" id="MobiDB-lite"/>
    </source>
</evidence>
<proteinExistence type="predicted"/>
<evidence type="ECO:0000313" key="3">
    <source>
        <dbReference type="EMBL" id="TLS44973.1"/>
    </source>
</evidence>
<evidence type="ECO:0000256" key="2">
    <source>
        <dbReference type="SAM" id="Phobius"/>
    </source>
</evidence>
<protein>
    <submittedName>
        <fullName evidence="3">Uncharacterized protein</fullName>
    </submittedName>
</protein>
<accession>A0A5R9FVR6</accession>
<comment type="caution">
    <text evidence="3">The sequence shown here is derived from an EMBL/GenBank/DDBJ whole genome shotgun (WGS) entry which is preliminary data.</text>
</comment>
<feature type="region of interest" description="Disordered" evidence="1">
    <location>
        <begin position="1"/>
        <end position="35"/>
    </location>
</feature>
<dbReference type="EMBL" id="VBZC01000017">
    <property type="protein sequence ID" value="TLS44973.1"/>
    <property type="molecule type" value="Genomic_DNA"/>
</dbReference>
<keyword evidence="2" id="KW-0812">Transmembrane</keyword>
<feature type="transmembrane region" description="Helical" evidence="2">
    <location>
        <begin position="140"/>
        <end position="161"/>
    </location>
</feature>
<dbReference type="Proteomes" id="UP000305906">
    <property type="component" value="Unassembled WGS sequence"/>
</dbReference>
<gene>
    <name evidence="3" type="ORF">FE633_17700</name>
</gene>
<reference evidence="3 4" key="1">
    <citation type="submission" date="2019-05" db="EMBL/GenBank/DDBJ databases">
        <title>Streptomyces sp. NEAU-C151, a novel actinomycete isolated from soil.</title>
        <authorList>
            <person name="Han L."/>
            <person name="Jiang H."/>
        </authorList>
    </citation>
    <scope>NUCLEOTIDE SEQUENCE [LARGE SCALE GENOMIC DNA]</scope>
    <source>
        <strain evidence="3 4">NEAU-C151</strain>
    </source>
</reference>
<sequence>MTEDQPQLPEQPTQGHTTASQAVPPRPQVPPVATAEQWAAGFQQTHHREPTMSEYQAAVHAGLITPERRPRDPSMQQMADGAKQVVNGARDFFNTKIAPAVENSGAKEFLRNCIAPAAQSAARSMQRSTSRPGLAKLRGLATFILPAAAFLAIISLFMPVASAMGFSVNYFSDEAGGEGGFLLFIMLVAIAASVVAVIRKANWSRITAGVVGIVAGLIGMIDGFGTMGSVSGTDGVSVGGGLVLLSLLSVVMLAAAILILLPPRQTPTIPPMPPAQPPQS</sequence>
<feature type="transmembrane region" description="Helical" evidence="2">
    <location>
        <begin position="181"/>
        <end position="198"/>
    </location>
</feature>
<organism evidence="3 4">
    <name type="scientific">Streptomyces montanus</name>
    <dbReference type="NCBI Taxonomy" id="2580423"/>
    <lineage>
        <taxon>Bacteria</taxon>
        <taxon>Bacillati</taxon>
        <taxon>Actinomycetota</taxon>
        <taxon>Actinomycetes</taxon>
        <taxon>Kitasatosporales</taxon>
        <taxon>Streptomycetaceae</taxon>
        <taxon>Streptomyces</taxon>
    </lineage>
</organism>
<keyword evidence="2" id="KW-1133">Transmembrane helix</keyword>
<name>A0A5R9FVR6_9ACTN</name>
<keyword evidence="4" id="KW-1185">Reference proteome</keyword>